<accession>A0A4V3IDG6</accession>
<dbReference type="RefSeq" id="WP_134506994.1">
    <property type="nucleotide sequence ID" value="NZ_SOFM01000009.1"/>
</dbReference>
<dbReference type="Proteomes" id="UP000297643">
    <property type="component" value="Unassembled WGS sequence"/>
</dbReference>
<reference evidence="2 3" key="1">
    <citation type="submission" date="2019-03" db="EMBL/GenBank/DDBJ databases">
        <title>Genomics of glacier-inhabiting Cryobacterium strains.</title>
        <authorList>
            <person name="Liu Q."/>
            <person name="Xin Y.-H."/>
        </authorList>
    </citation>
    <scope>NUCLEOTIDE SEQUENCE [LARGE SCALE GENOMIC DNA]</scope>
    <source>
        <strain evidence="2 3">RHLT2-21</strain>
    </source>
</reference>
<organism evidence="2 3">
    <name type="scientific">Cryobacterium mannosilyticum</name>
    <dbReference type="NCBI Taxonomy" id="1259190"/>
    <lineage>
        <taxon>Bacteria</taxon>
        <taxon>Bacillati</taxon>
        <taxon>Actinomycetota</taxon>
        <taxon>Actinomycetes</taxon>
        <taxon>Micrococcales</taxon>
        <taxon>Microbacteriaceae</taxon>
        <taxon>Cryobacterium</taxon>
    </lineage>
</organism>
<proteinExistence type="predicted"/>
<dbReference type="AlphaFoldDB" id="A0A4V3IDG6"/>
<evidence type="ECO:0000256" key="1">
    <source>
        <dbReference type="SAM" id="MobiDB-lite"/>
    </source>
</evidence>
<feature type="region of interest" description="Disordered" evidence="1">
    <location>
        <begin position="1"/>
        <end position="21"/>
    </location>
</feature>
<name>A0A4V3IDG6_9MICO</name>
<keyword evidence="3" id="KW-1185">Reference proteome</keyword>
<protein>
    <submittedName>
        <fullName evidence="2">Uncharacterized protein</fullName>
    </submittedName>
</protein>
<gene>
    <name evidence="2" type="ORF">E3O32_03295</name>
</gene>
<dbReference type="EMBL" id="SOFM01000009">
    <property type="protein sequence ID" value="TFC06750.1"/>
    <property type="molecule type" value="Genomic_DNA"/>
</dbReference>
<evidence type="ECO:0000313" key="2">
    <source>
        <dbReference type="EMBL" id="TFC06750.1"/>
    </source>
</evidence>
<comment type="caution">
    <text evidence="2">The sequence shown here is derived from an EMBL/GenBank/DDBJ whole genome shotgun (WGS) entry which is preliminary data.</text>
</comment>
<evidence type="ECO:0000313" key="3">
    <source>
        <dbReference type="Proteomes" id="UP000297643"/>
    </source>
</evidence>
<sequence>MAAKRQCKGTVGGAKNPNKGKPCRKWAISGSDFCAVHGGSIKIATATAADLQNRCKAHSSRTGEQCKKSAIRGGTVCKTHGGSSGHVANKARQRLLELAEPAVVQLNSILTAQGTSDSDRLRAIQMVLDRTGSGPGVNVEVEVKPWEVTMQHVFSQGVQINRAVPEALLAQMGELPAYATTDAAFLNVEDAEVIEDENNIPRIIPGKLLGERAHVRGSAEPPRRRQKDTP</sequence>